<sequence>MTTDTLTTSLRTEPNRRLVIGGLGMTQIVAWGTTFYLPAVFANPIARDTGWSLSVVVTGLSLGLLLAGACSPVTGRLIDRHGGRYVMAFSSILIAAGLWLMSQVTGLTGYFLSWAVLGIGMAAGLYDAAFATLGRLYGSGARSAITGVTLLGGLASTLCWPLLTVLEETLGWRQGAQVAALVHLLFCLPVHLLVVPVRQETTTTSNGGVTPAKPVEHQPAGSFFRDRRFLTICLAFTLLAFVMAGLSVHLLEVLRQRGLDTATVVMIGMIIGPAQVTARVLEFSFGRGFHPVWSARVGALLVLIGVALFSLSQPLAAFVAAAVYGAGNGIMTIARGTLPLALFGPDAYGERMGVMARPVLIAQAAAPILTATVLTRLDAFYLLPGLVILLLVSFALLALLPGARVPSPPH</sequence>
<dbReference type="Proteomes" id="UP001107961">
    <property type="component" value="Unassembled WGS sequence"/>
</dbReference>
<organism evidence="5 6">
    <name type="scientific">Alloalcanivorax xenomutans</name>
    <dbReference type="NCBI Taxonomy" id="1094342"/>
    <lineage>
        <taxon>Bacteria</taxon>
        <taxon>Pseudomonadati</taxon>
        <taxon>Pseudomonadota</taxon>
        <taxon>Gammaproteobacteria</taxon>
        <taxon>Oceanospirillales</taxon>
        <taxon>Alcanivoracaceae</taxon>
        <taxon>Alloalcanivorax</taxon>
    </lineage>
</organism>
<keyword evidence="6" id="KW-1185">Reference proteome</keyword>
<feature type="transmembrane region" description="Helical" evidence="4">
    <location>
        <begin position="354"/>
        <end position="374"/>
    </location>
</feature>
<feature type="transmembrane region" description="Helical" evidence="4">
    <location>
        <begin position="85"/>
        <end position="105"/>
    </location>
</feature>
<accession>A0A9Q3W8R9</accession>
<feature type="transmembrane region" description="Helical" evidence="4">
    <location>
        <begin position="51"/>
        <end position="73"/>
    </location>
</feature>
<dbReference type="InterPro" id="IPR011701">
    <property type="entry name" value="MFS"/>
</dbReference>
<evidence type="ECO:0000313" key="6">
    <source>
        <dbReference type="Proteomes" id="UP001107961"/>
    </source>
</evidence>
<feature type="transmembrane region" description="Helical" evidence="4">
    <location>
        <begin position="317"/>
        <end position="342"/>
    </location>
</feature>
<keyword evidence="2 4" id="KW-1133">Transmembrane helix</keyword>
<dbReference type="Gene3D" id="1.20.1250.20">
    <property type="entry name" value="MFS general substrate transporter like domains"/>
    <property type="match status" value="1"/>
</dbReference>
<feature type="transmembrane region" description="Helical" evidence="4">
    <location>
        <begin position="175"/>
        <end position="195"/>
    </location>
</feature>
<gene>
    <name evidence="5" type="ORF">LZG35_21490</name>
</gene>
<dbReference type="AlphaFoldDB" id="A0A9Q3W8R9"/>
<evidence type="ECO:0000256" key="4">
    <source>
        <dbReference type="SAM" id="Phobius"/>
    </source>
</evidence>
<feature type="transmembrane region" description="Helical" evidence="4">
    <location>
        <begin position="293"/>
        <end position="311"/>
    </location>
</feature>
<evidence type="ECO:0000313" key="5">
    <source>
        <dbReference type="EMBL" id="MCE7511218.1"/>
    </source>
</evidence>
<comment type="caution">
    <text evidence="5">The sequence shown here is derived from an EMBL/GenBank/DDBJ whole genome shotgun (WGS) entry which is preliminary data.</text>
</comment>
<evidence type="ECO:0000256" key="3">
    <source>
        <dbReference type="ARBA" id="ARBA00023136"/>
    </source>
</evidence>
<evidence type="ECO:0000256" key="1">
    <source>
        <dbReference type="ARBA" id="ARBA00022692"/>
    </source>
</evidence>
<proteinExistence type="predicted"/>
<dbReference type="SUPFAM" id="SSF103473">
    <property type="entry name" value="MFS general substrate transporter"/>
    <property type="match status" value="1"/>
</dbReference>
<feature type="transmembrane region" description="Helical" evidence="4">
    <location>
        <begin position="380"/>
        <end position="400"/>
    </location>
</feature>
<dbReference type="PANTHER" id="PTHR11360:SF308">
    <property type="entry name" value="BLL3089 PROTEIN"/>
    <property type="match status" value="1"/>
</dbReference>
<feature type="transmembrane region" description="Helical" evidence="4">
    <location>
        <begin position="111"/>
        <end position="133"/>
    </location>
</feature>
<feature type="transmembrane region" description="Helical" evidence="4">
    <location>
        <begin position="145"/>
        <end position="163"/>
    </location>
</feature>
<dbReference type="InterPro" id="IPR050327">
    <property type="entry name" value="Proton-linked_MCT"/>
</dbReference>
<reference evidence="5" key="1">
    <citation type="submission" date="2022-01" db="EMBL/GenBank/DDBJ databases">
        <authorList>
            <person name="Karlyshev A.V."/>
            <person name="Jaspars M."/>
        </authorList>
    </citation>
    <scope>NUCLEOTIDE SEQUENCE</scope>
    <source>
        <strain evidence="5">AGSA3-2</strain>
    </source>
</reference>
<dbReference type="RefSeq" id="WP_233926211.1">
    <property type="nucleotide sequence ID" value="NZ_JAJVKT010000045.1"/>
</dbReference>
<keyword evidence="1 4" id="KW-0812">Transmembrane</keyword>
<dbReference type="EMBL" id="JAJVKT010000045">
    <property type="protein sequence ID" value="MCE7511218.1"/>
    <property type="molecule type" value="Genomic_DNA"/>
</dbReference>
<feature type="transmembrane region" description="Helical" evidence="4">
    <location>
        <begin position="229"/>
        <end position="250"/>
    </location>
</feature>
<evidence type="ECO:0000256" key="2">
    <source>
        <dbReference type="ARBA" id="ARBA00022989"/>
    </source>
</evidence>
<keyword evidence="3 4" id="KW-0472">Membrane</keyword>
<protein>
    <submittedName>
        <fullName evidence="5">MFS transporter</fullName>
    </submittedName>
</protein>
<dbReference type="Pfam" id="PF07690">
    <property type="entry name" value="MFS_1"/>
    <property type="match status" value="1"/>
</dbReference>
<name>A0A9Q3W8R9_9GAMM</name>
<feature type="transmembrane region" description="Helical" evidence="4">
    <location>
        <begin position="18"/>
        <end position="39"/>
    </location>
</feature>
<dbReference type="GO" id="GO:0022857">
    <property type="term" value="F:transmembrane transporter activity"/>
    <property type="evidence" value="ECO:0007669"/>
    <property type="project" value="InterPro"/>
</dbReference>
<dbReference type="InterPro" id="IPR036259">
    <property type="entry name" value="MFS_trans_sf"/>
</dbReference>
<dbReference type="PANTHER" id="PTHR11360">
    <property type="entry name" value="MONOCARBOXYLATE TRANSPORTER"/>
    <property type="match status" value="1"/>
</dbReference>